<feature type="domain" description="Nucleotidyltransferase-like" evidence="1">
    <location>
        <begin position="106"/>
        <end position="312"/>
    </location>
</feature>
<evidence type="ECO:0000313" key="2">
    <source>
        <dbReference type="EMBL" id="MEH7826679.1"/>
    </source>
</evidence>
<gene>
    <name evidence="2" type="ORF">V6590_00800</name>
</gene>
<evidence type="ECO:0000313" key="3">
    <source>
        <dbReference type="Proteomes" id="UP001431963"/>
    </source>
</evidence>
<dbReference type="EMBL" id="JBALHR010000001">
    <property type="protein sequence ID" value="MEH7826679.1"/>
    <property type="molecule type" value="Genomic_DNA"/>
</dbReference>
<accession>A0ABU8BPP4</accession>
<dbReference type="Pfam" id="PF12281">
    <property type="entry name" value="NTP_transf_8"/>
    <property type="match status" value="1"/>
</dbReference>
<dbReference type="RefSeq" id="WP_335418083.1">
    <property type="nucleotide sequence ID" value="NZ_JBALHR010000001.1"/>
</dbReference>
<dbReference type="PIRSF" id="PIRSF031854">
    <property type="entry name" value="UCP031854"/>
    <property type="match status" value="1"/>
</dbReference>
<protein>
    <submittedName>
        <fullName evidence="2">GSU2403 family nucleotidyltransferase fold protein</fullName>
    </submittedName>
</protein>
<dbReference type="Proteomes" id="UP001431963">
    <property type="component" value="Unassembled WGS sequence"/>
</dbReference>
<organism evidence="2 3">
    <name type="scientific">Gemmobacter denitrificans</name>
    <dbReference type="NCBI Taxonomy" id="3123040"/>
    <lineage>
        <taxon>Bacteria</taxon>
        <taxon>Pseudomonadati</taxon>
        <taxon>Pseudomonadota</taxon>
        <taxon>Alphaproteobacteria</taxon>
        <taxon>Rhodobacterales</taxon>
        <taxon>Paracoccaceae</taxon>
        <taxon>Gemmobacter</taxon>
    </lineage>
</organism>
<name>A0ABU8BPP4_9RHOB</name>
<sequence length="342" mass="38458">MPDRHSTLAHSAYHDLLRSLKSDRAAEVRGSVMREERANGRAYWYETRRIGSTVRRRYIGEDSPELAADLAERARLQAEAKDRAAHRTRLVRLLRGEDFLPVEARFGSILKAMADQGVFRLGGTIVGTHAFRLYEGELGIRYSFDDTAQTGDLDIAQFERLSLALGDQVEDQLATTFQSLDFTPVPALQPGAIWRWSQTRSDTLVEFLTPSFRPEEDIRPLPALGVSAQSLHFLNFLIAAPIPAALLYRSGVLIQIPRPEAFAIHKLIVADRRQGGPDALKSEKDRRQAAFLIAALIEDRPDELAEAWQDALSRGPKWRDHIGRSLARMPQTAALLSRLDRM</sequence>
<dbReference type="InterPro" id="IPR022550">
    <property type="entry name" value="NTP_transf_8"/>
</dbReference>
<dbReference type="InterPro" id="IPR058575">
    <property type="entry name" value="NTP_transf_8_dom"/>
</dbReference>
<evidence type="ECO:0000259" key="1">
    <source>
        <dbReference type="Pfam" id="PF12281"/>
    </source>
</evidence>
<comment type="caution">
    <text evidence="2">The sequence shown here is derived from an EMBL/GenBank/DDBJ whole genome shotgun (WGS) entry which is preliminary data.</text>
</comment>
<reference evidence="2" key="1">
    <citation type="submission" date="2024-02" db="EMBL/GenBank/DDBJ databases">
        <title>Genome sequences of strain Gemmobacter sp. JM10B15.</title>
        <authorList>
            <person name="Zhang M."/>
        </authorList>
    </citation>
    <scope>NUCLEOTIDE SEQUENCE</scope>
    <source>
        <strain evidence="2">JM10B15</strain>
    </source>
</reference>
<keyword evidence="3" id="KW-1185">Reference proteome</keyword>
<proteinExistence type="predicted"/>